<dbReference type="InterPro" id="IPR000868">
    <property type="entry name" value="Isochorismatase-like_dom"/>
</dbReference>
<dbReference type="EMBL" id="JARUIS010000013">
    <property type="protein sequence ID" value="MDS1003814.1"/>
    <property type="molecule type" value="Genomic_DNA"/>
</dbReference>
<dbReference type="Pfam" id="PF00857">
    <property type="entry name" value="Isochorismatase"/>
    <property type="match status" value="1"/>
</dbReference>
<organism evidence="4 5">
    <name type="scientific">Clostridium sporogenes</name>
    <dbReference type="NCBI Taxonomy" id="1509"/>
    <lineage>
        <taxon>Bacteria</taxon>
        <taxon>Bacillati</taxon>
        <taxon>Bacillota</taxon>
        <taxon>Clostridia</taxon>
        <taxon>Eubacteriales</taxon>
        <taxon>Clostridiaceae</taxon>
        <taxon>Clostridium</taxon>
    </lineage>
</organism>
<dbReference type="RefSeq" id="WP_310943642.1">
    <property type="nucleotide sequence ID" value="NZ_JARUIS010000013.1"/>
</dbReference>
<dbReference type="GO" id="GO:0016787">
    <property type="term" value="F:hydrolase activity"/>
    <property type="evidence" value="ECO:0007669"/>
    <property type="project" value="UniProtKB-KW"/>
</dbReference>
<dbReference type="AlphaFoldDB" id="A0AAE4FLK9"/>
<dbReference type="SUPFAM" id="SSF52499">
    <property type="entry name" value="Isochorismatase-like hydrolases"/>
    <property type="match status" value="1"/>
</dbReference>
<dbReference type="Proteomes" id="UP001182303">
    <property type="component" value="Unassembled WGS sequence"/>
</dbReference>
<evidence type="ECO:0000313" key="5">
    <source>
        <dbReference type="Proteomes" id="UP001182303"/>
    </source>
</evidence>
<comment type="caution">
    <text evidence="4">The sequence shown here is derived from an EMBL/GenBank/DDBJ whole genome shotgun (WGS) entry which is preliminary data.</text>
</comment>
<dbReference type="InterPro" id="IPR036380">
    <property type="entry name" value="Isochorismatase-like_sf"/>
</dbReference>
<accession>A0AAE4FLK9</accession>
<protein>
    <submittedName>
        <fullName evidence="4">Cysteine hydrolase family protein</fullName>
        <ecNumber evidence="4">3.-.-.-</ecNumber>
    </submittedName>
</protein>
<dbReference type="InterPro" id="IPR050272">
    <property type="entry name" value="Isochorismatase-like_hydrls"/>
</dbReference>
<reference evidence="4" key="1">
    <citation type="submission" date="2023-04" db="EMBL/GenBank/DDBJ databases">
        <title>Assessment of the microbiological origin of a defect in Grana Padano cheese.</title>
        <authorList>
            <person name="Zago M."/>
            <person name="Rossetti L."/>
            <person name="Bonvini B."/>
            <person name="Carminati D."/>
            <person name="Giraffa G."/>
        </authorList>
    </citation>
    <scope>NUCLEOTIDE SEQUENCE</scope>
    <source>
        <strain evidence="4">4990</strain>
    </source>
</reference>
<proteinExistence type="inferred from homology"/>
<keyword evidence="2 4" id="KW-0378">Hydrolase</keyword>
<dbReference type="CDD" id="cd01014">
    <property type="entry name" value="nicotinamidase_related"/>
    <property type="match status" value="1"/>
</dbReference>
<name>A0AAE4FLK9_CLOSG</name>
<dbReference type="PANTHER" id="PTHR43540">
    <property type="entry name" value="PEROXYUREIDOACRYLATE/UREIDOACRYLATE AMIDOHYDROLASE-RELATED"/>
    <property type="match status" value="1"/>
</dbReference>
<comment type="similarity">
    <text evidence="1">Belongs to the isochorismatase family.</text>
</comment>
<gene>
    <name evidence="4" type="ORF">P9J83_09945</name>
</gene>
<sequence>MVLLVVDTQKLITNENLYNFHVFVSNVQKIIDTARKNNIEVIYVRHDDGPKSELTKGTNGFEIYEKFKPSNEEKIFDKQVNSAFKETGLLEYLISKGEKDIIIIGLQTDYCIDATIKCGFEHGFNIIVPAYANTTVNNKFISAEQSYQYYNEFMWNSRYAECISLDETIKRMKYINSTFSMNNIK</sequence>
<dbReference type="Gene3D" id="3.40.50.850">
    <property type="entry name" value="Isochorismatase-like"/>
    <property type="match status" value="1"/>
</dbReference>
<evidence type="ECO:0000313" key="4">
    <source>
        <dbReference type="EMBL" id="MDS1003814.1"/>
    </source>
</evidence>
<evidence type="ECO:0000256" key="1">
    <source>
        <dbReference type="ARBA" id="ARBA00006336"/>
    </source>
</evidence>
<dbReference type="EC" id="3.-.-.-" evidence="4"/>
<evidence type="ECO:0000256" key="2">
    <source>
        <dbReference type="ARBA" id="ARBA00022801"/>
    </source>
</evidence>
<dbReference type="PANTHER" id="PTHR43540:SF14">
    <property type="entry name" value="ISOCHORISMATASE"/>
    <property type="match status" value="1"/>
</dbReference>
<evidence type="ECO:0000259" key="3">
    <source>
        <dbReference type="Pfam" id="PF00857"/>
    </source>
</evidence>
<feature type="domain" description="Isochorismatase-like" evidence="3">
    <location>
        <begin position="2"/>
        <end position="137"/>
    </location>
</feature>